<organism evidence="2 3">
    <name type="scientific">Sinanodonta woodiana</name>
    <name type="common">Chinese pond mussel</name>
    <name type="synonym">Anodonta woodiana</name>
    <dbReference type="NCBI Taxonomy" id="1069815"/>
    <lineage>
        <taxon>Eukaryota</taxon>
        <taxon>Metazoa</taxon>
        <taxon>Spiralia</taxon>
        <taxon>Lophotrochozoa</taxon>
        <taxon>Mollusca</taxon>
        <taxon>Bivalvia</taxon>
        <taxon>Autobranchia</taxon>
        <taxon>Heteroconchia</taxon>
        <taxon>Palaeoheterodonta</taxon>
        <taxon>Unionida</taxon>
        <taxon>Unionoidea</taxon>
        <taxon>Unionidae</taxon>
        <taxon>Unioninae</taxon>
        <taxon>Sinanodonta</taxon>
    </lineage>
</organism>
<comment type="caution">
    <text evidence="2">The sequence shown here is derived from an EMBL/GenBank/DDBJ whole genome shotgun (WGS) entry which is preliminary data.</text>
</comment>
<gene>
    <name evidence="2" type="ORF">ACJMK2_038787</name>
</gene>
<keyword evidence="3" id="KW-1185">Reference proteome</keyword>
<dbReference type="AlphaFoldDB" id="A0ABD3WD71"/>
<proteinExistence type="predicted"/>
<evidence type="ECO:0000313" key="2">
    <source>
        <dbReference type="EMBL" id="KAL3870743.1"/>
    </source>
</evidence>
<reference evidence="2 3" key="1">
    <citation type="submission" date="2024-11" db="EMBL/GenBank/DDBJ databases">
        <title>Chromosome-level genome assembly of the freshwater bivalve Anodonta woodiana.</title>
        <authorList>
            <person name="Chen X."/>
        </authorList>
    </citation>
    <scope>NUCLEOTIDE SEQUENCE [LARGE SCALE GENOMIC DNA]</scope>
    <source>
        <strain evidence="2">MN2024</strain>
        <tissue evidence="2">Gills</tissue>
    </source>
</reference>
<keyword evidence="1" id="KW-0812">Transmembrane</keyword>
<feature type="transmembrane region" description="Helical" evidence="1">
    <location>
        <begin position="6"/>
        <end position="25"/>
    </location>
</feature>
<sequence length="149" mass="17318">MFDKVGDSGGFVCVSASFVVFGLLFTTNDIDSMVQVWNVHRIRPTKNQNCPNGRPVVMYKLPMIYGTRSYLQSVDEDKIKICRDECMNVYFEMNAPCDRAVLNICTPYMEKRDKHRLQISMMLFNYSLIYETCYLWICDDNGFTTTVIL</sequence>
<protein>
    <submittedName>
        <fullName evidence="2">Uncharacterized protein</fullName>
    </submittedName>
</protein>
<evidence type="ECO:0000313" key="3">
    <source>
        <dbReference type="Proteomes" id="UP001634394"/>
    </source>
</evidence>
<keyword evidence="1" id="KW-0472">Membrane</keyword>
<dbReference type="EMBL" id="JBJQND010000007">
    <property type="protein sequence ID" value="KAL3870743.1"/>
    <property type="molecule type" value="Genomic_DNA"/>
</dbReference>
<accession>A0ABD3WD71</accession>
<dbReference type="Proteomes" id="UP001634394">
    <property type="component" value="Unassembled WGS sequence"/>
</dbReference>
<name>A0ABD3WD71_SINWO</name>
<evidence type="ECO:0000256" key="1">
    <source>
        <dbReference type="SAM" id="Phobius"/>
    </source>
</evidence>
<keyword evidence="1" id="KW-1133">Transmembrane helix</keyword>